<dbReference type="AlphaFoldDB" id="A0A9D2UY96"/>
<reference evidence="2" key="1">
    <citation type="journal article" date="2021" name="PeerJ">
        <title>Extensive microbial diversity within the chicken gut microbiome revealed by metagenomics and culture.</title>
        <authorList>
            <person name="Gilroy R."/>
            <person name="Ravi A."/>
            <person name="Getino M."/>
            <person name="Pursley I."/>
            <person name="Horton D.L."/>
            <person name="Alikhan N.F."/>
            <person name="Baker D."/>
            <person name="Gharbi K."/>
            <person name="Hall N."/>
            <person name="Watson M."/>
            <person name="Adriaenssens E.M."/>
            <person name="Foster-Nyarko E."/>
            <person name="Jarju S."/>
            <person name="Secka A."/>
            <person name="Antonio M."/>
            <person name="Oren A."/>
            <person name="Chaudhuri R.R."/>
            <person name="La Ragione R."/>
            <person name="Hildebrand F."/>
            <person name="Pallen M.J."/>
        </authorList>
    </citation>
    <scope>NUCLEOTIDE SEQUENCE</scope>
    <source>
        <strain evidence="2">ChiGjej6B6-11269</strain>
    </source>
</reference>
<evidence type="ECO:0000313" key="2">
    <source>
        <dbReference type="EMBL" id="HJF66309.1"/>
    </source>
</evidence>
<keyword evidence="1" id="KW-1133">Transmembrane helix</keyword>
<dbReference type="Proteomes" id="UP000786989">
    <property type="component" value="Unassembled WGS sequence"/>
</dbReference>
<keyword evidence="1" id="KW-0472">Membrane</keyword>
<proteinExistence type="predicted"/>
<organism evidence="2 3">
    <name type="scientific">Slackia equolifaciens</name>
    <dbReference type="NCBI Taxonomy" id="498718"/>
    <lineage>
        <taxon>Bacteria</taxon>
        <taxon>Bacillati</taxon>
        <taxon>Actinomycetota</taxon>
        <taxon>Coriobacteriia</taxon>
        <taxon>Eggerthellales</taxon>
        <taxon>Eggerthellaceae</taxon>
        <taxon>Slackia</taxon>
    </lineage>
</organism>
<comment type="caution">
    <text evidence="2">The sequence shown here is derived from an EMBL/GenBank/DDBJ whole genome shotgun (WGS) entry which is preliminary data.</text>
</comment>
<dbReference type="EMBL" id="DYWI01000186">
    <property type="protein sequence ID" value="HJF66309.1"/>
    <property type="molecule type" value="Genomic_DNA"/>
</dbReference>
<evidence type="ECO:0000256" key="1">
    <source>
        <dbReference type="SAM" id="Phobius"/>
    </source>
</evidence>
<feature type="transmembrane region" description="Helical" evidence="1">
    <location>
        <begin position="58"/>
        <end position="81"/>
    </location>
</feature>
<keyword evidence="1" id="KW-0812">Transmembrane</keyword>
<gene>
    <name evidence="2" type="ORF">K8U77_09390</name>
</gene>
<protein>
    <submittedName>
        <fullName evidence="2">Uncharacterized protein</fullName>
    </submittedName>
</protein>
<feature type="transmembrane region" description="Helical" evidence="1">
    <location>
        <begin position="743"/>
        <end position="765"/>
    </location>
</feature>
<reference evidence="2" key="2">
    <citation type="submission" date="2021-09" db="EMBL/GenBank/DDBJ databases">
        <authorList>
            <person name="Gilroy R."/>
        </authorList>
    </citation>
    <scope>NUCLEOTIDE SEQUENCE</scope>
    <source>
        <strain evidence="2">ChiGjej6B6-11269</strain>
    </source>
</reference>
<name>A0A9D2UY96_9ACTN</name>
<accession>A0A9D2UY96</accession>
<evidence type="ECO:0000313" key="3">
    <source>
        <dbReference type="Proteomes" id="UP000786989"/>
    </source>
</evidence>
<sequence length="865" mass="89805">MREPSHPRRSTPSARLLYGARRVFSSHSALGSHLACGASGAPRRAACPTDLFVDGRGFTTVGAAIAILLSCTLAFFCLWAARAQSQAAGVQAACDAAALAAQNEVAEFVLSVRVADATLLTMSLTGLAALGVGTVCCCVPAAAPTGAKLLDAGKAVLEKRDDVARTEKRALDAAQDALPVAAQAQAQAVLQENGTEIGGSGIGYVELVPADAPEVSVGFSDAASEAAQEAPQAGSEIADAAQAAEEAAQEASDARKRAWEHDCGNAPSPCMAERASVLSGITAAENPIKHSVDTWSFSDALARAKAYYAHRAAEEAPFSDSVEERVRSAMRAKFYEYALEELESARAVDDGVSPPDIYFPELFSNTDGMRSTRLYTEKAYPVAGGALHAYAGCPGIEGAVEGQGSLSELESGSYEKCSVCQFDASTLGKVASASTSIDNGFEHHYREVARAAEDYCAAQAVALPAAQEVKDFVDESLGTITQAFEDVAARRVEAYPPGRFGTLAAYAFDANHAQADSSFFDAPSDAGSFAAVSSAIMVENQGENALSSLLDGVEEEIGPPLTDAGDAVLGLWGSLLDAYGSGVEGLTDGVSGMLDGIPLASASGLGPWASNALMEALESVGLEPANTAPAKPVIANSGHVAAKGDGPVAQAVLALKEGSSWFRAAPRAFESPSRRRARGRCFAMQSPGFSARRNRLGGNRRVKRCDPVSITGQPRGMRGPVARDGPGTIVSARKNLGQMTVEAAVVLPVMAAIAFIVVNALIFVGDCTAFDIVARDAIRLQADDGFEGAQGAAEVKARIEEGLAMDHEAVEVSCERTGLGHVRYTASTAFSPPFLQGVSVFGIGVPPLEHEVSMTVSPYRKGVVV</sequence>